<reference evidence="2 3" key="2">
    <citation type="submission" date="2014-09" db="EMBL/GenBank/DDBJ databases">
        <authorList>
            <consortium name="NBRP consortium"/>
            <person name="Sawabe T."/>
            <person name="Meirelles P."/>
            <person name="Nakanishi M."/>
            <person name="Sayaka M."/>
            <person name="Hattori M."/>
            <person name="Ohkuma M."/>
        </authorList>
    </citation>
    <scope>NUCLEOTIDE SEQUENCE [LARGE SCALE GENOMIC DNA]</scope>
    <source>
        <strain evidence="2 3">JCM 19240</strain>
    </source>
</reference>
<organism evidence="2 3">
    <name type="scientific">Vibrio maritimus</name>
    <dbReference type="NCBI Taxonomy" id="990268"/>
    <lineage>
        <taxon>Bacteria</taxon>
        <taxon>Pseudomonadati</taxon>
        <taxon>Pseudomonadota</taxon>
        <taxon>Gammaproteobacteria</taxon>
        <taxon>Vibrionales</taxon>
        <taxon>Vibrionaceae</taxon>
        <taxon>Vibrio</taxon>
    </lineage>
</organism>
<keyword evidence="1" id="KW-0812">Transmembrane</keyword>
<evidence type="ECO:0000313" key="3">
    <source>
        <dbReference type="Proteomes" id="UP000029224"/>
    </source>
</evidence>
<dbReference type="SUPFAM" id="SSF50494">
    <property type="entry name" value="Trypsin-like serine proteases"/>
    <property type="match status" value="1"/>
</dbReference>
<sequence length="396" mass="42926">MGFVRDENYQQTLPVGQTFTFNGWGLTEDEHGNSHYPSRLMQGELQLAESELDDNCLTDVEPPLFSGCFPNLKPTLHFTYPDDPGQGVGSGDSGTPILLNDVAYGVGSTVSRTTPYQSRFYEFAPHKQFIINAINEVTTPNLDTIRVPVIGNGQSFNYIVQNFTNNVATIDIDESGSVIAEGYAVINHDCSTELNSFEYCTVSMDIRKSGYGQGSYVGEHDFTIAVINGIPRTVTFDIPNVTTTTPLEDGESLESNGTDITIDTAGNQSVRVSHAENTLYIEFTLGTELTKASSTIYTVRDGSGNIYGQCSKDASDELVICAIENDEYLTGYAQSYDFTLYEGEASIDELTVNVTTSAPTDGESNSRGSGSSGGGSFGPFGLLALLLVGIYRRIRK</sequence>
<feature type="transmembrane region" description="Helical" evidence="1">
    <location>
        <begin position="373"/>
        <end position="391"/>
    </location>
</feature>
<dbReference type="InterPro" id="IPR009003">
    <property type="entry name" value="Peptidase_S1_PA"/>
</dbReference>
<proteinExistence type="predicted"/>
<dbReference type="OrthoDB" id="5878935at2"/>
<dbReference type="AlphaFoldDB" id="A0A090T7B0"/>
<dbReference type="NCBIfam" id="TIGR03501">
    <property type="entry name" value="GlyGly_CTERM"/>
    <property type="match status" value="1"/>
</dbReference>
<keyword evidence="1" id="KW-0472">Membrane</keyword>
<dbReference type="Gene3D" id="2.40.10.10">
    <property type="entry name" value="Trypsin-like serine proteases"/>
    <property type="match status" value="1"/>
</dbReference>
<dbReference type="EMBL" id="BBMT01000005">
    <property type="protein sequence ID" value="GAL34639.1"/>
    <property type="molecule type" value="Genomic_DNA"/>
</dbReference>
<comment type="caution">
    <text evidence="2">The sequence shown here is derived from an EMBL/GenBank/DDBJ whole genome shotgun (WGS) entry which is preliminary data.</text>
</comment>
<name>A0A090T7B0_9VIBR</name>
<evidence type="ECO:0000313" key="2">
    <source>
        <dbReference type="EMBL" id="GAL34639.1"/>
    </source>
</evidence>
<reference evidence="2 3" key="1">
    <citation type="submission" date="2014-09" db="EMBL/GenBank/DDBJ databases">
        <title>Vibrio maritimus JCM 19240. (C210) whole genome shotgun sequence.</title>
        <authorList>
            <person name="Sawabe T."/>
            <person name="Meirelles P."/>
            <person name="Nakanishi M."/>
            <person name="Sayaka M."/>
            <person name="Hattori M."/>
            <person name="Ohkuma M."/>
        </authorList>
    </citation>
    <scope>NUCLEOTIDE SEQUENCE [LARGE SCALE GENOMIC DNA]</scope>
    <source>
        <strain evidence="2 3">JCM 19240</strain>
    </source>
</reference>
<dbReference type="Proteomes" id="UP000029224">
    <property type="component" value="Unassembled WGS sequence"/>
</dbReference>
<protein>
    <submittedName>
        <fullName evidence="2">Uncharacterized protein</fullName>
    </submittedName>
</protein>
<evidence type="ECO:0000256" key="1">
    <source>
        <dbReference type="SAM" id="Phobius"/>
    </source>
</evidence>
<keyword evidence="3" id="KW-1185">Reference proteome</keyword>
<dbReference type="InterPro" id="IPR043504">
    <property type="entry name" value="Peptidase_S1_PA_chymotrypsin"/>
</dbReference>
<accession>A0A090T7B0</accession>
<gene>
    <name evidence="2" type="ORF">JCM19240_4189</name>
</gene>
<keyword evidence="1" id="KW-1133">Transmembrane helix</keyword>
<dbReference type="InterPro" id="IPR020008">
    <property type="entry name" value="GlyGly_CTERM"/>
</dbReference>